<gene>
    <name evidence="6" type="ORF">SAMN05444272_3766</name>
</gene>
<evidence type="ECO:0000259" key="5">
    <source>
        <dbReference type="Pfam" id="PF06803"/>
    </source>
</evidence>
<evidence type="ECO:0000256" key="1">
    <source>
        <dbReference type="ARBA" id="ARBA00004127"/>
    </source>
</evidence>
<dbReference type="STRING" id="735517.SAMN05444272_3766"/>
<keyword evidence="2" id="KW-0812">Transmembrane</keyword>
<evidence type="ECO:0000256" key="4">
    <source>
        <dbReference type="ARBA" id="ARBA00023136"/>
    </source>
</evidence>
<evidence type="ECO:0000256" key="3">
    <source>
        <dbReference type="ARBA" id="ARBA00022989"/>
    </source>
</evidence>
<evidence type="ECO:0000313" key="6">
    <source>
        <dbReference type="EMBL" id="SHN00082.1"/>
    </source>
</evidence>
<dbReference type="AlphaFoldDB" id="A0A1M7N923"/>
<evidence type="ECO:0000313" key="7">
    <source>
        <dbReference type="Proteomes" id="UP000186002"/>
    </source>
</evidence>
<dbReference type="Proteomes" id="UP000186002">
    <property type="component" value="Unassembled WGS sequence"/>
</dbReference>
<evidence type="ECO:0000256" key="2">
    <source>
        <dbReference type="ARBA" id="ARBA00022692"/>
    </source>
</evidence>
<protein>
    <submittedName>
        <fullName evidence="6">Uncharacterized membrane protein YkvA, DUF1232 family</fullName>
    </submittedName>
</protein>
<dbReference type="InterPro" id="IPR010652">
    <property type="entry name" value="DUF1232"/>
</dbReference>
<feature type="domain" description="DUF1232" evidence="5">
    <location>
        <begin position="65"/>
        <end position="99"/>
    </location>
</feature>
<name>A0A1M7N923_9HYPH</name>
<sequence length="135" mass="15186">MLMARPFDTLDFDESKLGSEETQWQSLRGRLLKTARRAARQVPFMEDVIAAYYCALDPSTPRKVRLTLLAALAYFVMPIDAVPDFLIGIGFGDDATVLLGALNMLRVHIRDVHRDAAKESLRDDVLYEPSNKTSL</sequence>
<accession>A0A1M7N923</accession>
<dbReference type="Pfam" id="PF06803">
    <property type="entry name" value="DUF1232"/>
    <property type="match status" value="1"/>
</dbReference>
<keyword evidence="4" id="KW-0472">Membrane</keyword>
<comment type="subcellular location">
    <subcellularLocation>
        <location evidence="1">Endomembrane system</location>
        <topology evidence="1">Multi-pass membrane protein</topology>
    </subcellularLocation>
</comment>
<keyword evidence="3" id="KW-1133">Transmembrane helix</keyword>
<dbReference type="GO" id="GO:0012505">
    <property type="term" value="C:endomembrane system"/>
    <property type="evidence" value="ECO:0007669"/>
    <property type="project" value="UniProtKB-SubCell"/>
</dbReference>
<keyword evidence="7" id="KW-1185">Reference proteome</keyword>
<proteinExistence type="predicted"/>
<reference evidence="6 7" key="1">
    <citation type="submission" date="2016-11" db="EMBL/GenBank/DDBJ databases">
        <authorList>
            <person name="Jaros S."/>
            <person name="Januszkiewicz K."/>
            <person name="Wedrychowicz H."/>
        </authorList>
    </citation>
    <scope>NUCLEOTIDE SEQUENCE [LARGE SCALE GENOMIC DNA]</scope>
    <source>
        <strain evidence="6 7">DSM 22153</strain>
    </source>
</reference>
<organism evidence="6 7">
    <name type="scientific">Roseibium suaedae</name>
    <dbReference type="NCBI Taxonomy" id="735517"/>
    <lineage>
        <taxon>Bacteria</taxon>
        <taxon>Pseudomonadati</taxon>
        <taxon>Pseudomonadota</taxon>
        <taxon>Alphaproteobacteria</taxon>
        <taxon>Hyphomicrobiales</taxon>
        <taxon>Stappiaceae</taxon>
        <taxon>Roseibium</taxon>
    </lineage>
</organism>
<dbReference type="EMBL" id="FRBW01000004">
    <property type="protein sequence ID" value="SHN00082.1"/>
    <property type="molecule type" value="Genomic_DNA"/>
</dbReference>